<evidence type="ECO:0000256" key="5">
    <source>
        <dbReference type="HAMAP-Rule" id="MF_00157"/>
    </source>
</evidence>
<keyword evidence="2 5" id="KW-0540">Nuclease</keyword>
<evidence type="ECO:0000259" key="6">
    <source>
        <dbReference type="SMART" id="SM00479"/>
    </source>
</evidence>
<dbReference type="OrthoDB" id="9778264at2"/>
<evidence type="ECO:0000256" key="3">
    <source>
        <dbReference type="ARBA" id="ARBA00022801"/>
    </source>
</evidence>
<dbReference type="GO" id="GO:0008408">
    <property type="term" value="F:3'-5' exonuclease activity"/>
    <property type="evidence" value="ECO:0007669"/>
    <property type="project" value="TreeGrafter"/>
</dbReference>
<dbReference type="InterPro" id="IPR036397">
    <property type="entry name" value="RNaseH_sf"/>
</dbReference>
<feature type="active site" description="Proton donor/acceptor" evidence="5">
    <location>
        <position position="180"/>
    </location>
</feature>
<dbReference type="STRING" id="364032.SAMN05443662_0459"/>
<dbReference type="AlphaFoldDB" id="A0A1N6DWP4"/>
<dbReference type="InterPro" id="IPR012337">
    <property type="entry name" value="RNaseH-like_sf"/>
</dbReference>
<comment type="cofactor">
    <cofactor evidence="5">
        <name>Mg(2+)</name>
        <dbReference type="ChEBI" id="CHEBI:18420"/>
    </cofactor>
    <text evidence="5">Binds two Mg(2+) per subunit. The active form of the enzyme binds two Mg(2+) ions in its active site. The first Mg(2+) forms only one salt bridge with the protein.</text>
</comment>
<dbReference type="EMBL" id="FSRE01000001">
    <property type="protein sequence ID" value="SIN75209.1"/>
    <property type="molecule type" value="Genomic_DNA"/>
</dbReference>
<feature type="site" description="Important for substrate binding and specificity" evidence="5">
    <location>
        <position position="27"/>
    </location>
</feature>
<dbReference type="RefSeq" id="WP_074200764.1">
    <property type="nucleotide sequence ID" value="NZ_FSRE01000001.1"/>
</dbReference>
<organism evidence="7 8">
    <name type="scientific">Sulfurivirga caldicuralii</name>
    <dbReference type="NCBI Taxonomy" id="364032"/>
    <lineage>
        <taxon>Bacteria</taxon>
        <taxon>Pseudomonadati</taxon>
        <taxon>Pseudomonadota</taxon>
        <taxon>Gammaproteobacteria</taxon>
        <taxon>Thiotrichales</taxon>
        <taxon>Piscirickettsiaceae</taxon>
        <taxon>Sulfurivirga</taxon>
    </lineage>
</organism>
<evidence type="ECO:0000256" key="2">
    <source>
        <dbReference type="ARBA" id="ARBA00022722"/>
    </source>
</evidence>
<evidence type="ECO:0000313" key="7">
    <source>
        <dbReference type="EMBL" id="SIN75209.1"/>
    </source>
</evidence>
<dbReference type="PANTHER" id="PTHR30231">
    <property type="entry name" value="DNA POLYMERASE III SUBUNIT EPSILON"/>
    <property type="match status" value="1"/>
</dbReference>
<feature type="domain" description="Exonuclease" evidence="6">
    <location>
        <begin position="16"/>
        <end position="202"/>
    </location>
</feature>
<gene>
    <name evidence="5" type="primary">rnt</name>
    <name evidence="7" type="ORF">SAMN05443662_0459</name>
</gene>
<comment type="subunit">
    <text evidence="5">Homodimer.</text>
</comment>
<dbReference type="GO" id="GO:0045004">
    <property type="term" value="P:DNA replication proofreading"/>
    <property type="evidence" value="ECO:0007669"/>
    <property type="project" value="TreeGrafter"/>
</dbReference>
<feature type="site" description="Important for substrate binding and specificity" evidence="5">
    <location>
        <position position="145"/>
    </location>
</feature>
<protein>
    <recommendedName>
        <fullName evidence="5">Ribonuclease T</fullName>
        <ecNumber evidence="5">3.1.13.-</ecNumber>
    </recommendedName>
    <alternativeName>
        <fullName evidence="5">Exoribonuclease T</fullName>
        <shortName evidence="5">RNase T</shortName>
    </alternativeName>
</protein>
<dbReference type="GO" id="GO:0000287">
    <property type="term" value="F:magnesium ion binding"/>
    <property type="evidence" value="ECO:0007669"/>
    <property type="project" value="UniProtKB-UniRule"/>
</dbReference>
<feature type="binding site" evidence="5">
    <location>
        <position position="21"/>
    </location>
    <ligand>
        <name>Mg(2+)</name>
        <dbReference type="ChEBI" id="CHEBI:18420"/>
        <label>1</label>
        <note>catalytic</note>
    </ligand>
</feature>
<dbReference type="Pfam" id="PF00929">
    <property type="entry name" value="RNase_T"/>
    <property type="match status" value="1"/>
</dbReference>
<feature type="site" description="Important for substrate binding and specificity" evidence="5">
    <location>
        <position position="124"/>
    </location>
</feature>
<feature type="site" description="Important for substrate binding and specificity" evidence="5">
    <location>
        <position position="76"/>
    </location>
</feature>
<keyword evidence="1 5" id="KW-0819">tRNA processing</keyword>
<dbReference type="GO" id="GO:0003676">
    <property type="term" value="F:nucleic acid binding"/>
    <property type="evidence" value="ECO:0007669"/>
    <property type="project" value="InterPro"/>
</dbReference>
<keyword evidence="8" id="KW-1185">Reference proteome</keyword>
<dbReference type="HAMAP" id="MF_00157">
    <property type="entry name" value="RNase_T"/>
    <property type="match status" value="1"/>
</dbReference>
<dbReference type="InterPro" id="IPR005987">
    <property type="entry name" value="RNase_T"/>
</dbReference>
<dbReference type="GO" id="GO:0005829">
    <property type="term" value="C:cytosol"/>
    <property type="evidence" value="ECO:0007669"/>
    <property type="project" value="TreeGrafter"/>
</dbReference>
<dbReference type="EC" id="3.1.13.-" evidence="5"/>
<dbReference type="SUPFAM" id="SSF53098">
    <property type="entry name" value="Ribonuclease H-like"/>
    <property type="match status" value="1"/>
</dbReference>
<keyword evidence="5" id="KW-0479">Metal-binding</keyword>
<dbReference type="Gene3D" id="3.30.420.10">
    <property type="entry name" value="Ribonuclease H-like superfamily/Ribonuclease H"/>
    <property type="match status" value="1"/>
</dbReference>
<accession>A0A1N6DWP4</accession>
<dbReference type="Proteomes" id="UP000198461">
    <property type="component" value="Unassembled WGS sequence"/>
</dbReference>
<dbReference type="PANTHER" id="PTHR30231:SF2">
    <property type="entry name" value="RIBONUCLEASE T"/>
    <property type="match status" value="1"/>
</dbReference>
<feature type="binding site" evidence="5">
    <location>
        <position position="23"/>
    </location>
    <ligand>
        <name>Mg(2+)</name>
        <dbReference type="ChEBI" id="CHEBI:18420"/>
        <label>2</label>
        <note>catalytic</note>
    </ligand>
</feature>
<keyword evidence="3 5" id="KW-0378">Hydrolase</keyword>
<keyword evidence="5" id="KW-0460">Magnesium</keyword>
<evidence type="ECO:0000256" key="1">
    <source>
        <dbReference type="ARBA" id="ARBA00022694"/>
    </source>
</evidence>
<comment type="similarity">
    <text evidence="5">Belongs to the RNase T family.</text>
</comment>
<feature type="binding site" evidence="5">
    <location>
        <position position="21"/>
    </location>
    <ligand>
        <name>Mg(2+)</name>
        <dbReference type="ChEBI" id="CHEBI:18420"/>
        <label>2</label>
        <note>catalytic</note>
    </ligand>
</feature>
<feature type="binding site" evidence="5">
    <location>
        <position position="185"/>
    </location>
    <ligand>
        <name>Mg(2+)</name>
        <dbReference type="ChEBI" id="CHEBI:18420"/>
        <label>2</label>
        <note>catalytic</note>
    </ligand>
</feature>
<evidence type="ECO:0000313" key="8">
    <source>
        <dbReference type="Proteomes" id="UP000198461"/>
    </source>
</evidence>
<dbReference type="GO" id="GO:0016896">
    <property type="term" value="F:RNA exonuclease activity, producing 5'-phosphomonoesters"/>
    <property type="evidence" value="ECO:0007669"/>
    <property type="project" value="UniProtKB-UniRule"/>
</dbReference>
<dbReference type="SMART" id="SM00479">
    <property type="entry name" value="EXOIII"/>
    <property type="match status" value="1"/>
</dbReference>
<keyword evidence="4 5" id="KW-0269">Exonuclease</keyword>
<dbReference type="NCBIfam" id="TIGR01298">
    <property type="entry name" value="RNaseT"/>
    <property type="match status" value="1"/>
</dbReference>
<sequence length="212" mass="23278">MKRPITEIKQRFRSFLPVVVDVETAGFDADRSALLQAAACILRMDADTGELYVADSLEVDILPFDGSEISQDALKFNGIEDPYHPFRGALAERAALEKLFAPIRSEIRATGCTRAILVGHNAHFDLGFINAAAERTGVKSPFHKFSTFDTVTLSGLMYGQTVLAKAVQAAGIEWDQKQAHGALYDTQKTAELFCKIVNAHPLYQADTVEQTT</sequence>
<feature type="binding site" evidence="5">
    <location>
        <position position="180"/>
    </location>
    <ligand>
        <name>Mg(2+)</name>
        <dbReference type="ChEBI" id="CHEBI:18420"/>
        <label>2</label>
        <note>catalytic</note>
    </ligand>
</feature>
<reference evidence="7 8" key="1">
    <citation type="submission" date="2016-11" db="EMBL/GenBank/DDBJ databases">
        <authorList>
            <person name="Jaros S."/>
            <person name="Januszkiewicz K."/>
            <person name="Wedrychowicz H."/>
        </authorList>
    </citation>
    <scope>NUCLEOTIDE SEQUENCE [LARGE SCALE GENOMIC DNA]</scope>
    <source>
        <strain evidence="7 8">DSM 17737</strain>
    </source>
</reference>
<name>A0A1N6DWP4_9GAMM</name>
<dbReference type="InterPro" id="IPR013520">
    <property type="entry name" value="Ribonucl_H"/>
</dbReference>
<dbReference type="GO" id="GO:0008033">
    <property type="term" value="P:tRNA processing"/>
    <property type="evidence" value="ECO:0007669"/>
    <property type="project" value="UniProtKB-KW"/>
</dbReference>
<evidence type="ECO:0000256" key="4">
    <source>
        <dbReference type="ARBA" id="ARBA00022839"/>
    </source>
</evidence>
<proteinExistence type="inferred from homology"/>
<comment type="function">
    <text evidence="5">Trims short 3' overhangs of a variety of RNA species, leaving a one or two nucleotide 3' overhang. Responsible for the end-turnover of tRNA: specifically removes the terminal AMP residue from uncharged tRNA (tRNA-C-C-A). Also appears to be involved in tRNA biosynthesis.</text>
</comment>